<gene>
    <name evidence="1" type="ORF">CEXT_479881</name>
</gene>
<evidence type="ECO:0000313" key="2">
    <source>
        <dbReference type="Proteomes" id="UP001054945"/>
    </source>
</evidence>
<accession>A0AAV4MRX0</accession>
<protein>
    <submittedName>
        <fullName evidence="1">Uncharacterized protein</fullName>
    </submittedName>
</protein>
<dbReference type="EMBL" id="BPLR01002522">
    <property type="protein sequence ID" value="GIX74700.1"/>
    <property type="molecule type" value="Genomic_DNA"/>
</dbReference>
<name>A0AAV4MRX0_CAEEX</name>
<keyword evidence="2" id="KW-1185">Reference proteome</keyword>
<organism evidence="1 2">
    <name type="scientific">Caerostris extrusa</name>
    <name type="common">Bark spider</name>
    <name type="synonym">Caerostris bankana</name>
    <dbReference type="NCBI Taxonomy" id="172846"/>
    <lineage>
        <taxon>Eukaryota</taxon>
        <taxon>Metazoa</taxon>
        <taxon>Ecdysozoa</taxon>
        <taxon>Arthropoda</taxon>
        <taxon>Chelicerata</taxon>
        <taxon>Arachnida</taxon>
        <taxon>Araneae</taxon>
        <taxon>Araneomorphae</taxon>
        <taxon>Entelegynae</taxon>
        <taxon>Araneoidea</taxon>
        <taxon>Araneidae</taxon>
        <taxon>Caerostris</taxon>
    </lineage>
</organism>
<dbReference type="AlphaFoldDB" id="A0AAV4MRX0"/>
<comment type="caution">
    <text evidence="1">The sequence shown here is derived from an EMBL/GenBank/DDBJ whole genome shotgun (WGS) entry which is preliminary data.</text>
</comment>
<dbReference type="Proteomes" id="UP001054945">
    <property type="component" value="Unassembled WGS sequence"/>
</dbReference>
<evidence type="ECO:0000313" key="1">
    <source>
        <dbReference type="EMBL" id="GIX74700.1"/>
    </source>
</evidence>
<proteinExistence type="predicted"/>
<reference evidence="1 2" key="1">
    <citation type="submission" date="2021-06" db="EMBL/GenBank/DDBJ databases">
        <title>Caerostris extrusa draft genome.</title>
        <authorList>
            <person name="Kono N."/>
            <person name="Arakawa K."/>
        </authorList>
    </citation>
    <scope>NUCLEOTIDE SEQUENCE [LARGE SCALE GENOMIC DNA]</scope>
</reference>
<sequence>MADPMKYELSLRLRSPRLEPGSRPIEAWNDVSYDAVMVRAYKRPFEICRYSRGFCEREVQRSNEEQEEMSTRLNV</sequence>